<dbReference type="Pfam" id="PF07717">
    <property type="entry name" value="OB_NTP_bind"/>
    <property type="match status" value="1"/>
</dbReference>
<gene>
    <name evidence="7" type="primary">hrpA</name>
    <name evidence="7" type="ORF">IB286_05665</name>
</gene>
<evidence type="ECO:0000256" key="2">
    <source>
        <dbReference type="ARBA" id="ARBA00022801"/>
    </source>
</evidence>
<dbReference type="Pfam" id="PF11898">
    <property type="entry name" value="DUF3418"/>
    <property type="match status" value="1"/>
</dbReference>
<dbReference type="GO" id="GO:0003724">
    <property type="term" value="F:RNA helicase activity"/>
    <property type="evidence" value="ECO:0007669"/>
    <property type="project" value="UniProtKB-EC"/>
</dbReference>
<name>A0A927BZJ8_9GAMM</name>
<sequence>MSDKPDWNSLQSRIDQCMLADQFSLRRRLQQFRKLDEGKASETDIAKLENRIAQSAQRVIERRQRVPEIRYPELPVCERLDEIRETISKHQVVVIAGETGSGKTTQIPKICLELGRGISGMIAHTQPRRLAARTVAQRIADELQSPLGEAVAYQVRFQDVSTPNSYIKLMTDGILLAAIQQDRFLNQYDTIIIDEAHERSLNIDFLLGFLKTLLPKRPDLKLIITSATIDVERFARHFDNAPVIEVSGRTFPVEYRYRPLEELSEDNDLGQGVEEVLRELMREGRHRDGDTLVFLSGERDIRDVAKHLRRAELPGAEVLPLYARLSNAEQQRIFDLQGRRGWRVVLATNVAETSLTVPGIRYVIDSGTARISRYSVRSKVQRLPIEPVSQASANQRAGRCGRVAPGIAYRLYSEEDYLRRPEFTDPEIQRTNLAAVILQMLQMRLGDIRRFPFVDPPDSRFIRDGFALLQELGAVDKDQLTQAGQDIARFPVDPRIGRLMLAAAEQSCLREMLVIASALSIQDPRERPADKQQAADEKHRRFWHEESDFLAYVSLWDYAEEQRQALSNSQWRKLCQKEFLSWTRMREWREIHHQLSLMCRQLQLKQNAEPADYNSLHRALLCGFLGQLAKKDEDRQYLGARSRKLRIFPGSSQFKKSPAWIVAAELSETTQLYARGVARIDPEWVFGINDSLLKRNYSEPHYQARSGRVMAFEQTLLYGLPIRERHRVHYGPIDPLLAREIFIREALVERRYKGKAKFFAHNCGLMAEIAELEDKARRRDILVSDEEIFQFYEQRLPEEIVTAKHLESWLGKQKDSQCLFMERSMLMQRSEQFGAVQFPKSIRLGGTSYPLSYHFEPGNPADGVSISIPLAMLNKVPEGALEWLVPGMLRDKCIALVKALPKSQRKQLVPVPDYVDRALTELKPSEQALLPDLAHALKRLSGIEVDIKEWGGAEIDDYYLMNIRVLDDAGKLLAQGRDLQRLRTQLADQIQRSIATETSGGFEVREYTAWEFGDLPREYQFKQAGATLTAYPCLRDMGDKVVLDLAETEAEAQYLTRFGVARLLLLKLAQQCKTLRSQWFQGNAAQLQFATISENRKAWIESMLLAAAMRCFALSAQTLPRDSQAFSALWEQSRSEFVAAADSLKNELEQILSLRAQIQKALKKLNVLTMMHSISDIQRQLAGLFPERFITELEGERLAALPRYLQAILQRIDKLNGNYQRDRQWTLVLDGFQEKLDTLIKKHPEALRQSAQVAEFRWQLEEFRVSLFAQNLGTQSPVSEKRLKILWKDIAANVTFS</sequence>
<dbReference type="InterPro" id="IPR014001">
    <property type="entry name" value="Helicase_ATP-bd"/>
</dbReference>
<dbReference type="Pfam" id="PF21010">
    <property type="entry name" value="HA2_C"/>
    <property type="match status" value="1"/>
</dbReference>
<reference evidence="7" key="1">
    <citation type="submission" date="2020-09" db="EMBL/GenBank/DDBJ databases">
        <authorList>
            <person name="Yoon J.-W."/>
        </authorList>
    </citation>
    <scope>NUCLEOTIDE SEQUENCE</scope>
    <source>
        <strain evidence="7">KMU-158</strain>
    </source>
</reference>
<dbReference type="Pfam" id="PF00270">
    <property type="entry name" value="DEAD"/>
    <property type="match status" value="1"/>
</dbReference>
<dbReference type="PROSITE" id="PS51194">
    <property type="entry name" value="HELICASE_CTER"/>
    <property type="match status" value="1"/>
</dbReference>
<dbReference type="RefSeq" id="WP_190763363.1">
    <property type="nucleotide sequence ID" value="NZ_JACXLD010000002.1"/>
</dbReference>
<dbReference type="SMART" id="SM00847">
    <property type="entry name" value="HA2"/>
    <property type="match status" value="1"/>
</dbReference>
<proteinExistence type="predicted"/>
<dbReference type="InterPro" id="IPR003593">
    <property type="entry name" value="AAA+_ATPase"/>
</dbReference>
<dbReference type="PROSITE" id="PS51192">
    <property type="entry name" value="HELICASE_ATP_BIND_1"/>
    <property type="match status" value="1"/>
</dbReference>
<accession>A0A927BZJ8</accession>
<evidence type="ECO:0000256" key="4">
    <source>
        <dbReference type="ARBA" id="ARBA00022840"/>
    </source>
</evidence>
<keyword evidence="1" id="KW-0547">Nucleotide-binding</keyword>
<comment type="caution">
    <text evidence="7">The sequence shown here is derived from an EMBL/GenBank/DDBJ whole genome shotgun (WGS) entry which is preliminary data.</text>
</comment>
<dbReference type="GO" id="GO:0005524">
    <property type="term" value="F:ATP binding"/>
    <property type="evidence" value="ECO:0007669"/>
    <property type="project" value="UniProtKB-KW"/>
</dbReference>
<keyword evidence="8" id="KW-1185">Reference proteome</keyword>
<dbReference type="NCBIfam" id="TIGR01967">
    <property type="entry name" value="DEAH_box_HrpA"/>
    <property type="match status" value="1"/>
</dbReference>
<dbReference type="CDD" id="cd18791">
    <property type="entry name" value="SF2_C_RHA"/>
    <property type="match status" value="1"/>
</dbReference>
<dbReference type="PANTHER" id="PTHR18934:SF99">
    <property type="entry name" value="ATP-DEPENDENT RNA HELICASE DHX37-RELATED"/>
    <property type="match status" value="1"/>
</dbReference>
<protein>
    <submittedName>
        <fullName evidence="7">ATP-dependent RNA helicase HrpA</fullName>
        <ecNumber evidence="7">3.6.4.13</ecNumber>
    </submittedName>
</protein>
<dbReference type="Gene3D" id="1.20.120.1080">
    <property type="match status" value="1"/>
</dbReference>
<keyword evidence="4" id="KW-0067">ATP-binding</keyword>
<dbReference type="SMART" id="SM00487">
    <property type="entry name" value="DEXDc"/>
    <property type="match status" value="1"/>
</dbReference>
<dbReference type="InterPro" id="IPR011545">
    <property type="entry name" value="DEAD/DEAH_box_helicase_dom"/>
</dbReference>
<dbReference type="SMART" id="SM00382">
    <property type="entry name" value="AAA"/>
    <property type="match status" value="1"/>
</dbReference>
<keyword evidence="3 7" id="KW-0347">Helicase</keyword>
<dbReference type="Proteomes" id="UP000610558">
    <property type="component" value="Unassembled WGS sequence"/>
</dbReference>
<dbReference type="NCBIfam" id="NF008348">
    <property type="entry name" value="PRK11131.1"/>
    <property type="match status" value="1"/>
</dbReference>
<dbReference type="Gene3D" id="3.40.50.300">
    <property type="entry name" value="P-loop containing nucleotide triphosphate hydrolases"/>
    <property type="match status" value="2"/>
</dbReference>
<dbReference type="FunFam" id="1.20.120.1080:FF:000005">
    <property type="entry name" value="ATP-dependent helicase HrpA"/>
    <property type="match status" value="1"/>
</dbReference>
<dbReference type="InterPro" id="IPR024590">
    <property type="entry name" value="HrpA_C"/>
</dbReference>
<evidence type="ECO:0000256" key="1">
    <source>
        <dbReference type="ARBA" id="ARBA00022741"/>
    </source>
</evidence>
<dbReference type="SUPFAM" id="SSF52540">
    <property type="entry name" value="P-loop containing nucleoside triphosphate hydrolases"/>
    <property type="match status" value="1"/>
</dbReference>
<dbReference type="PANTHER" id="PTHR18934">
    <property type="entry name" value="ATP-DEPENDENT RNA HELICASE"/>
    <property type="match status" value="1"/>
</dbReference>
<dbReference type="InterPro" id="IPR010222">
    <property type="entry name" value="RNA_helicase_HrpA"/>
</dbReference>
<dbReference type="EMBL" id="JACXLD010000002">
    <property type="protein sequence ID" value="MBD2858493.1"/>
    <property type="molecule type" value="Genomic_DNA"/>
</dbReference>
<evidence type="ECO:0000259" key="5">
    <source>
        <dbReference type="PROSITE" id="PS51192"/>
    </source>
</evidence>
<feature type="domain" description="Helicase C-terminal" evidence="6">
    <location>
        <begin position="272"/>
        <end position="444"/>
    </location>
</feature>
<dbReference type="InterPro" id="IPR001650">
    <property type="entry name" value="Helicase_C-like"/>
</dbReference>
<dbReference type="EC" id="3.6.4.13" evidence="7"/>
<dbReference type="InterPro" id="IPR011709">
    <property type="entry name" value="DEAD-box_helicase_OB_fold"/>
</dbReference>
<dbReference type="FunFam" id="3.40.50.300:FF:000575">
    <property type="entry name" value="ATP-dependent helicase hrpA"/>
    <property type="match status" value="1"/>
</dbReference>
<dbReference type="GO" id="GO:0016787">
    <property type="term" value="F:hydrolase activity"/>
    <property type="evidence" value="ECO:0007669"/>
    <property type="project" value="UniProtKB-KW"/>
</dbReference>
<keyword evidence="2 7" id="KW-0378">Hydrolase</keyword>
<dbReference type="InterPro" id="IPR007502">
    <property type="entry name" value="Helicase-assoc_dom"/>
</dbReference>
<evidence type="ECO:0000259" key="6">
    <source>
        <dbReference type="PROSITE" id="PS51194"/>
    </source>
</evidence>
<dbReference type="CDD" id="cd17989">
    <property type="entry name" value="DEXHc_HrpA"/>
    <property type="match status" value="1"/>
</dbReference>
<dbReference type="SMART" id="SM00490">
    <property type="entry name" value="HELICc"/>
    <property type="match status" value="1"/>
</dbReference>
<organism evidence="7 8">
    <name type="scientific">Spongiibacter pelagi</name>
    <dbReference type="NCBI Taxonomy" id="2760804"/>
    <lineage>
        <taxon>Bacteria</taxon>
        <taxon>Pseudomonadati</taxon>
        <taxon>Pseudomonadota</taxon>
        <taxon>Gammaproteobacteria</taxon>
        <taxon>Cellvibrionales</taxon>
        <taxon>Spongiibacteraceae</taxon>
        <taxon>Spongiibacter</taxon>
    </lineage>
</organism>
<dbReference type="GO" id="GO:0003723">
    <property type="term" value="F:RNA binding"/>
    <property type="evidence" value="ECO:0007669"/>
    <property type="project" value="TreeGrafter"/>
</dbReference>
<evidence type="ECO:0000313" key="8">
    <source>
        <dbReference type="Proteomes" id="UP000610558"/>
    </source>
</evidence>
<dbReference type="InterPro" id="IPR027417">
    <property type="entry name" value="P-loop_NTPase"/>
</dbReference>
<dbReference type="Pfam" id="PF00271">
    <property type="entry name" value="Helicase_C"/>
    <property type="match status" value="1"/>
</dbReference>
<feature type="domain" description="Helicase ATP-binding" evidence="5">
    <location>
        <begin position="84"/>
        <end position="247"/>
    </location>
</feature>
<evidence type="ECO:0000256" key="3">
    <source>
        <dbReference type="ARBA" id="ARBA00022806"/>
    </source>
</evidence>
<evidence type="ECO:0000313" key="7">
    <source>
        <dbReference type="EMBL" id="MBD2858493.1"/>
    </source>
</evidence>